<dbReference type="InterPro" id="IPR009057">
    <property type="entry name" value="Homeodomain-like_sf"/>
</dbReference>
<dbReference type="OrthoDB" id="4726108at2"/>
<keyword evidence="5" id="KW-1185">Reference proteome</keyword>
<name>A0A1H0IC01_9ACTN</name>
<proteinExistence type="predicted"/>
<dbReference type="SUPFAM" id="SSF46689">
    <property type="entry name" value="Homeodomain-like"/>
    <property type="match status" value="1"/>
</dbReference>
<evidence type="ECO:0000313" key="4">
    <source>
        <dbReference type="EMBL" id="SDO28989.1"/>
    </source>
</evidence>
<dbReference type="Proteomes" id="UP000199004">
    <property type="component" value="Unassembled WGS sequence"/>
</dbReference>
<dbReference type="Gene3D" id="1.10.357.10">
    <property type="entry name" value="Tetracycline Repressor, domain 2"/>
    <property type="match status" value="1"/>
</dbReference>
<organism evidence="4 5">
    <name type="scientific">Nocardioides szechwanensis</name>
    <dbReference type="NCBI Taxonomy" id="1005944"/>
    <lineage>
        <taxon>Bacteria</taxon>
        <taxon>Bacillati</taxon>
        <taxon>Actinomycetota</taxon>
        <taxon>Actinomycetes</taxon>
        <taxon>Propionibacteriales</taxon>
        <taxon>Nocardioidaceae</taxon>
        <taxon>Nocardioides</taxon>
    </lineage>
</organism>
<dbReference type="AlphaFoldDB" id="A0A1H0IC01"/>
<feature type="domain" description="HTH tetR-type" evidence="3">
    <location>
        <begin position="2"/>
        <end position="62"/>
    </location>
</feature>
<reference evidence="4 5" key="1">
    <citation type="submission" date="2016-10" db="EMBL/GenBank/DDBJ databases">
        <authorList>
            <person name="de Groot N.N."/>
        </authorList>
    </citation>
    <scope>NUCLEOTIDE SEQUENCE [LARGE SCALE GENOMIC DNA]</scope>
    <source>
        <strain evidence="4 5">CGMCC 1.11147</strain>
    </source>
</reference>
<protein>
    <submittedName>
        <fullName evidence="4">Transcriptional regulator, TetR family</fullName>
    </submittedName>
</protein>
<feature type="DNA-binding region" description="H-T-H motif" evidence="2">
    <location>
        <begin position="25"/>
        <end position="44"/>
    </location>
</feature>
<evidence type="ECO:0000259" key="3">
    <source>
        <dbReference type="PROSITE" id="PS50977"/>
    </source>
</evidence>
<sequence length="191" mass="20916">MSTAKERLLDAAERLVAERGIEVSSRDIAAAAGQRNNSAVQYHFGSRDALHEAVIRRRQVPLEARRRELLDALAESGRLHDVHGLVDALVRPMTELLASGPTHYARFLEQVRRHPVLSTPVAIDADWAASQEVMHRLGRDGVRRGQALATTLFALLADAERDGHSPDPDDLVAMLVGLLAARVSESAQIAR</sequence>
<dbReference type="Pfam" id="PF00440">
    <property type="entry name" value="TetR_N"/>
    <property type="match status" value="1"/>
</dbReference>
<dbReference type="EMBL" id="FNIC01000007">
    <property type="protein sequence ID" value="SDO28989.1"/>
    <property type="molecule type" value="Genomic_DNA"/>
</dbReference>
<evidence type="ECO:0000256" key="2">
    <source>
        <dbReference type="PROSITE-ProRule" id="PRU00335"/>
    </source>
</evidence>
<dbReference type="InterPro" id="IPR001647">
    <property type="entry name" value="HTH_TetR"/>
</dbReference>
<dbReference type="GO" id="GO:0003677">
    <property type="term" value="F:DNA binding"/>
    <property type="evidence" value="ECO:0007669"/>
    <property type="project" value="UniProtKB-UniRule"/>
</dbReference>
<evidence type="ECO:0000256" key="1">
    <source>
        <dbReference type="ARBA" id="ARBA00023125"/>
    </source>
</evidence>
<dbReference type="RefSeq" id="WP_091026331.1">
    <property type="nucleotide sequence ID" value="NZ_BKAE01000009.1"/>
</dbReference>
<keyword evidence="1 2" id="KW-0238">DNA-binding</keyword>
<accession>A0A1H0IC01</accession>
<gene>
    <name evidence="4" type="ORF">SAMN05192576_3754</name>
</gene>
<evidence type="ECO:0000313" key="5">
    <source>
        <dbReference type="Proteomes" id="UP000199004"/>
    </source>
</evidence>
<dbReference type="STRING" id="1005944.SAMN05192576_3754"/>
<dbReference type="PROSITE" id="PS50977">
    <property type="entry name" value="HTH_TETR_2"/>
    <property type="match status" value="1"/>
</dbReference>